<dbReference type="HOGENOM" id="CLU_3197381_0_0_5"/>
<dbReference type="KEGG" id="thal:A1OE_121"/>
<dbReference type="EMBL" id="CP003539">
    <property type="protein sequence ID" value="AFX98332.1"/>
    <property type="molecule type" value="Genomic_DNA"/>
</dbReference>
<keyword evidence="2" id="KW-1185">Reference proteome</keyword>
<organism evidence="1 2">
    <name type="scientific">Candidatus Endolissoclinum faulkneri L2</name>
    <dbReference type="NCBI Taxonomy" id="1193729"/>
    <lineage>
        <taxon>Bacteria</taxon>
        <taxon>Pseudomonadati</taxon>
        <taxon>Pseudomonadota</taxon>
        <taxon>Alphaproteobacteria</taxon>
        <taxon>Rhodospirillales</taxon>
        <taxon>Rhodospirillaceae</taxon>
        <taxon>Candidatus Endolissoclinum</taxon>
    </lineage>
</organism>
<protein>
    <submittedName>
        <fullName evidence="1">Uncharacterized protein</fullName>
    </submittedName>
</protein>
<evidence type="ECO:0000313" key="1">
    <source>
        <dbReference type="EMBL" id="AFX98332.1"/>
    </source>
</evidence>
<evidence type="ECO:0000313" key="2">
    <source>
        <dbReference type="Proteomes" id="UP000010077"/>
    </source>
</evidence>
<reference evidence="1 2" key="1">
    <citation type="journal article" date="2012" name="Proc. Natl. Acad. Sci. U.S.A.">
        <title>Genome streamlining and chemical defense in a coral reef symbiosis.</title>
        <authorList>
            <person name="Kwan J.C."/>
            <person name="Donia M.S."/>
            <person name="Han A.W."/>
            <person name="Hirose E."/>
            <person name="Haygood M.G."/>
            <person name="Schmidt E.W."/>
        </authorList>
    </citation>
    <scope>NUCLEOTIDE SEQUENCE [LARGE SCALE GENOMIC DNA]</scope>
    <source>
        <strain evidence="1 2">L2</strain>
    </source>
</reference>
<dbReference type="STRING" id="1193729.A1OE_121"/>
<sequence length="45" mass="5401">MQSHFGKYKILKNLLWKGSLNKLLHKKKINSFCHLTIYNKITKKI</sequence>
<accession>K7YLG5</accession>
<name>K7YLG5_9PROT</name>
<dbReference type="AlphaFoldDB" id="K7YLG5"/>
<gene>
    <name evidence="1" type="ORF">A1OE_121</name>
</gene>
<proteinExistence type="predicted"/>
<dbReference type="Proteomes" id="UP000010077">
    <property type="component" value="Chromosome"/>
</dbReference>